<name>A0A3N6MZ40_NATCH</name>
<comment type="caution">
    <text evidence="1">The sequence shown here is derived from an EMBL/GenBank/DDBJ whole genome shotgun (WGS) entry which is preliminary data.</text>
</comment>
<accession>A0A3N6MZ40</accession>
<reference evidence="1 2" key="1">
    <citation type="submission" date="2018-10" db="EMBL/GenBank/DDBJ databases">
        <title>Natrarchaeobius chitinivorans gen. nov., sp. nov., and Natrarchaeobius haloalkaliphilus sp. nov., alkaliphilic, chitin-utilizing haloarchaea from hypersaline alkaline lakes.</title>
        <authorList>
            <person name="Sorokin D.Y."/>
            <person name="Elcheninov A.G."/>
            <person name="Kostrikina N.A."/>
            <person name="Bale N.J."/>
            <person name="Sinninghe Damste J.S."/>
            <person name="Khijniak T.V."/>
            <person name="Kublanov I.V."/>
            <person name="Toshchakov S.V."/>
        </authorList>
    </citation>
    <scope>NUCLEOTIDE SEQUENCE [LARGE SCALE GENOMIC DNA]</scope>
    <source>
        <strain evidence="1 2">AArcht7</strain>
    </source>
</reference>
<evidence type="ECO:0000313" key="2">
    <source>
        <dbReference type="Proteomes" id="UP000281431"/>
    </source>
</evidence>
<keyword evidence="2" id="KW-1185">Reference proteome</keyword>
<dbReference type="AlphaFoldDB" id="A0A3N6MZ40"/>
<proteinExistence type="predicted"/>
<gene>
    <name evidence="1" type="ORF">EA472_10980</name>
</gene>
<protein>
    <submittedName>
        <fullName evidence="1">Uncharacterized protein</fullName>
    </submittedName>
</protein>
<dbReference type="EMBL" id="REFZ01000006">
    <property type="protein sequence ID" value="RQH00367.1"/>
    <property type="molecule type" value="Genomic_DNA"/>
</dbReference>
<evidence type="ECO:0000313" key="1">
    <source>
        <dbReference type="EMBL" id="RQH00367.1"/>
    </source>
</evidence>
<sequence>MNRAVPGTILERIVDDHRDADLLAASGRLVPSKFLRQFGFLSDELAPIARITTRTTQVTYPLADDGATSGPSADSP</sequence>
<dbReference type="Proteomes" id="UP000281431">
    <property type="component" value="Unassembled WGS sequence"/>
</dbReference>
<organism evidence="1 2">
    <name type="scientific">Natrarchaeobius chitinivorans</name>
    <dbReference type="NCBI Taxonomy" id="1679083"/>
    <lineage>
        <taxon>Archaea</taxon>
        <taxon>Methanobacteriati</taxon>
        <taxon>Methanobacteriota</taxon>
        <taxon>Stenosarchaea group</taxon>
        <taxon>Halobacteria</taxon>
        <taxon>Halobacteriales</taxon>
        <taxon>Natrialbaceae</taxon>
        <taxon>Natrarchaeobius</taxon>
    </lineage>
</organism>